<dbReference type="InterPro" id="IPR025713">
    <property type="entry name" value="MotB-like_N_dom"/>
</dbReference>
<evidence type="ECO:0000313" key="10">
    <source>
        <dbReference type="EMBL" id="ODS30160.1"/>
    </source>
</evidence>
<feature type="transmembrane region" description="Helical" evidence="8">
    <location>
        <begin position="12"/>
        <end position="31"/>
    </location>
</feature>
<dbReference type="Gene3D" id="3.30.1330.60">
    <property type="entry name" value="OmpA-like domain"/>
    <property type="match status" value="1"/>
</dbReference>
<evidence type="ECO:0000313" key="11">
    <source>
        <dbReference type="Proteomes" id="UP000094056"/>
    </source>
</evidence>
<dbReference type="AlphaFoldDB" id="A0A1E3X3D1"/>
<dbReference type="PROSITE" id="PS51123">
    <property type="entry name" value="OMPA_2"/>
    <property type="match status" value="1"/>
</dbReference>
<keyword evidence="10" id="KW-0969">Cilium</keyword>
<comment type="caution">
    <text evidence="10">The sequence shown here is derived from an EMBL/GenBank/DDBJ whole genome shotgun (WGS) entry which is preliminary data.</text>
</comment>
<dbReference type="InterPro" id="IPR050330">
    <property type="entry name" value="Bact_OuterMem_StrucFunc"/>
</dbReference>
<reference evidence="10 11" key="1">
    <citation type="submission" date="2016-07" db="EMBL/GenBank/DDBJ databases">
        <title>Draft genome of Scalindua rubra, obtained from a brine-seawater interface in the Red Sea, sheds light on salt adaptation in anammox bacteria.</title>
        <authorList>
            <person name="Speth D.R."/>
            <person name="Lagkouvardos I."/>
            <person name="Wang Y."/>
            <person name="Qian P.-Y."/>
            <person name="Dutilh B.E."/>
            <person name="Jetten M.S."/>
        </authorList>
    </citation>
    <scope>NUCLEOTIDE SEQUENCE [LARGE SCALE GENOMIC DNA]</scope>
    <source>
        <strain evidence="10">BSI-1</strain>
    </source>
</reference>
<dbReference type="PANTHER" id="PTHR30329">
    <property type="entry name" value="STATOR ELEMENT OF FLAGELLAR MOTOR COMPLEX"/>
    <property type="match status" value="1"/>
</dbReference>
<dbReference type="Pfam" id="PF13677">
    <property type="entry name" value="MotB_plug"/>
    <property type="match status" value="1"/>
</dbReference>
<dbReference type="GO" id="GO:0005886">
    <property type="term" value="C:plasma membrane"/>
    <property type="evidence" value="ECO:0007669"/>
    <property type="project" value="UniProtKB-SubCell"/>
</dbReference>
<evidence type="ECO:0000256" key="3">
    <source>
        <dbReference type="ARBA" id="ARBA00022475"/>
    </source>
</evidence>
<evidence type="ECO:0000259" key="9">
    <source>
        <dbReference type="PROSITE" id="PS51123"/>
    </source>
</evidence>
<dbReference type="CDD" id="cd07185">
    <property type="entry name" value="OmpA_C-like"/>
    <property type="match status" value="1"/>
</dbReference>
<dbReference type="SUPFAM" id="SSF103088">
    <property type="entry name" value="OmpA-like"/>
    <property type="match status" value="1"/>
</dbReference>
<keyword evidence="3" id="KW-1003">Cell membrane</keyword>
<accession>A0A1E3X3D1</accession>
<keyword evidence="10" id="KW-0282">Flagellum</keyword>
<sequence length="237" mass="27028">MEEEKKVDPNAWALTYGDMITLLMTFFVLIISMSTISIKEVVEAINSNKGDNIVTANLTDSGMFEEKVKSKVTKLSLDEDKFPPPISDLELINEDMVVFMTENELFNVIDLKKTKEGFMIRIRADILFEPGEAELKIEYLYLLDKIAELLSVIPNDVRIDGHTDDQYSGDYDTGNKLSIARATRVCNYFIGEEMLTFSRFGVAGYGMHRPIRPNNSEENRAKNRRVEVIIKEIPKDV</sequence>
<protein>
    <submittedName>
        <fullName evidence="10">H+-driven flagellar motor component MotB</fullName>
    </submittedName>
</protein>
<dbReference type="Pfam" id="PF00691">
    <property type="entry name" value="OmpA"/>
    <property type="match status" value="1"/>
</dbReference>
<keyword evidence="4 8" id="KW-0812">Transmembrane</keyword>
<evidence type="ECO:0000256" key="5">
    <source>
        <dbReference type="ARBA" id="ARBA00022989"/>
    </source>
</evidence>
<evidence type="ECO:0000256" key="7">
    <source>
        <dbReference type="PROSITE-ProRule" id="PRU00473"/>
    </source>
</evidence>
<evidence type="ECO:0000256" key="6">
    <source>
        <dbReference type="ARBA" id="ARBA00023136"/>
    </source>
</evidence>
<organism evidence="10 11">
    <name type="scientific">Candidatus Scalindua rubra</name>
    <dbReference type="NCBI Taxonomy" id="1872076"/>
    <lineage>
        <taxon>Bacteria</taxon>
        <taxon>Pseudomonadati</taxon>
        <taxon>Planctomycetota</taxon>
        <taxon>Candidatus Brocadiia</taxon>
        <taxon>Candidatus Brocadiales</taxon>
        <taxon>Candidatus Scalinduaceae</taxon>
        <taxon>Candidatus Scalindua</taxon>
    </lineage>
</organism>
<evidence type="ECO:0000256" key="4">
    <source>
        <dbReference type="ARBA" id="ARBA00022692"/>
    </source>
</evidence>
<dbReference type="Proteomes" id="UP000094056">
    <property type="component" value="Unassembled WGS sequence"/>
</dbReference>
<dbReference type="EMBL" id="MAYW01000272">
    <property type="protein sequence ID" value="ODS30160.1"/>
    <property type="molecule type" value="Genomic_DNA"/>
</dbReference>
<gene>
    <name evidence="10" type="primary">motB_3</name>
    <name evidence="10" type="ORF">SCARUB_04729</name>
</gene>
<feature type="domain" description="OmpA-like" evidence="9">
    <location>
        <begin position="115"/>
        <end position="234"/>
    </location>
</feature>
<keyword evidence="5 8" id="KW-1133">Transmembrane helix</keyword>
<keyword evidence="6 7" id="KW-0472">Membrane</keyword>
<comment type="similarity">
    <text evidence="2">Belongs to the MotB family.</text>
</comment>
<comment type="subcellular location">
    <subcellularLocation>
        <location evidence="1">Cell membrane</location>
        <topology evidence="1">Single-pass membrane protein</topology>
    </subcellularLocation>
</comment>
<dbReference type="InterPro" id="IPR006665">
    <property type="entry name" value="OmpA-like"/>
</dbReference>
<name>A0A1E3X3D1_9BACT</name>
<dbReference type="InterPro" id="IPR036737">
    <property type="entry name" value="OmpA-like_sf"/>
</dbReference>
<evidence type="ECO:0000256" key="8">
    <source>
        <dbReference type="SAM" id="Phobius"/>
    </source>
</evidence>
<dbReference type="PANTHER" id="PTHR30329:SF21">
    <property type="entry name" value="LIPOPROTEIN YIAD-RELATED"/>
    <property type="match status" value="1"/>
</dbReference>
<evidence type="ECO:0000256" key="2">
    <source>
        <dbReference type="ARBA" id="ARBA00008914"/>
    </source>
</evidence>
<keyword evidence="10" id="KW-0966">Cell projection</keyword>
<evidence type="ECO:0000256" key="1">
    <source>
        <dbReference type="ARBA" id="ARBA00004162"/>
    </source>
</evidence>
<proteinExistence type="inferred from homology"/>